<feature type="transmembrane region" description="Helical" evidence="1">
    <location>
        <begin position="212"/>
        <end position="228"/>
    </location>
</feature>
<feature type="transmembrane region" description="Helical" evidence="1">
    <location>
        <begin position="259"/>
        <end position="277"/>
    </location>
</feature>
<organism evidence="2 3">
    <name type="scientific">Agromyces allii</name>
    <dbReference type="NCBI Taxonomy" id="393607"/>
    <lineage>
        <taxon>Bacteria</taxon>
        <taxon>Bacillati</taxon>
        <taxon>Actinomycetota</taxon>
        <taxon>Actinomycetes</taxon>
        <taxon>Micrococcales</taxon>
        <taxon>Microbacteriaceae</taxon>
        <taxon>Agromyces</taxon>
    </lineage>
</organism>
<feature type="transmembrane region" description="Helical" evidence="1">
    <location>
        <begin position="177"/>
        <end position="200"/>
    </location>
</feature>
<sequence>MTKPNARPLALRIAGELRDRTGETPRTYAFALRDDKQLRVIDQTTATGARVLTFEAYRGSVGVYGQYPTVRLDGPVDGPWFDERMSARDEGNALTVLENSLVTQLEGGDVARHDADVEVDVRDAAPAGASPYLPRFGPAEYARVLARGPLLLAFSAFVIAWLAFIVGGLLAASVGMWISTVTIVGLVLAQLLAVIAVAVAGSAGRSGNGPRTLVLAILAFVWVPLAPAMPVGAFLALVGGALLVAAAASAAAVRVWAPLAGFVAVGLVASVVGAILWASTPAVASVVVGLGMIAAAVVSAAIIGRAWAAASARSQTTARA</sequence>
<keyword evidence="1" id="KW-0812">Transmembrane</keyword>
<evidence type="ECO:0000256" key="1">
    <source>
        <dbReference type="SAM" id="Phobius"/>
    </source>
</evidence>
<dbReference type="RefSeq" id="WP_157414085.1">
    <property type="nucleotide sequence ID" value="NZ_BAAAMK010000004.1"/>
</dbReference>
<feature type="transmembrane region" description="Helical" evidence="1">
    <location>
        <begin position="283"/>
        <end position="303"/>
    </location>
</feature>
<dbReference type="EMBL" id="BAAAMK010000004">
    <property type="protein sequence ID" value="GAA1958090.1"/>
    <property type="molecule type" value="Genomic_DNA"/>
</dbReference>
<evidence type="ECO:0000313" key="2">
    <source>
        <dbReference type="EMBL" id="GAA1958090.1"/>
    </source>
</evidence>
<accession>A0ABN2QU28</accession>
<keyword evidence="1" id="KW-1133">Transmembrane helix</keyword>
<protein>
    <submittedName>
        <fullName evidence="2">Uncharacterized protein</fullName>
    </submittedName>
</protein>
<feature type="transmembrane region" description="Helical" evidence="1">
    <location>
        <begin position="234"/>
        <end position="252"/>
    </location>
</feature>
<name>A0ABN2QU28_9MICO</name>
<reference evidence="2 3" key="1">
    <citation type="journal article" date="2019" name="Int. J. Syst. Evol. Microbiol.">
        <title>The Global Catalogue of Microorganisms (GCM) 10K type strain sequencing project: providing services to taxonomists for standard genome sequencing and annotation.</title>
        <authorList>
            <consortium name="The Broad Institute Genomics Platform"/>
            <consortium name="The Broad Institute Genome Sequencing Center for Infectious Disease"/>
            <person name="Wu L."/>
            <person name="Ma J."/>
        </authorList>
    </citation>
    <scope>NUCLEOTIDE SEQUENCE [LARGE SCALE GENOMIC DNA]</scope>
    <source>
        <strain evidence="2 3">JCM 13584</strain>
    </source>
</reference>
<proteinExistence type="predicted"/>
<feature type="transmembrane region" description="Helical" evidence="1">
    <location>
        <begin position="150"/>
        <end position="171"/>
    </location>
</feature>
<comment type="caution">
    <text evidence="2">The sequence shown here is derived from an EMBL/GenBank/DDBJ whole genome shotgun (WGS) entry which is preliminary data.</text>
</comment>
<dbReference type="Proteomes" id="UP001499954">
    <property type="component" value="Unassembled WGS sequence"/>
</dbReference>
<keyword evidence="1" id="KW-0472">Membrane</keyword>
<gene>
    <name evidence="2" type="ORF">GCM10009717_25700</name>
</gene>
<evidence type="ECO:0000313" key="3">
    <source>
        <dbReference type="Proteomes" id="UP001499954"/>
    </source>
</evidence>
<keyword evidence="3" id="KW-1185">Reference proteome</keyword>